<reference evidence="1 2" key="1">
    <citation type="journal article" date="2013" name="Mar. Genomics">
        <title>Expression of sulfatases in Rhodopirellula baltica and the diversity of sulfatases in the genus Rhodopirellula.</title>
        <authorList>
            <person name="Wegner C.E."/>
            <person name="Richter-Heitmann T."/>
            <person name="Klindworth A."/>
            <person name="Klockow C."/>
            <person name="Richter M."/>
            <person name="Achstetter T."/>
            <person name="Glockner F.O."/>
            <person name="Harder J."/>
        </authorList>
    </citation>
    <scope>NUCLEOTIDE SEQUENCE [LARGE SCALE GENOMIC DNA]</scope>
    <source>
        <strain evidence="1 2">SWK14</strain>
    </source>
</reference>
<evidence type="ECO:0000313" key="2">
    <source>
        <dbReference type="Proteomes" id="UP000010959"/>
    </source>
</evidence>
<dbReference type="EMBL" id="AMWG01000021">
    <property type="protein sequence ID" value="ELP35048.1"/>
    <property type="molecule type" value="Genomic_DNA"/>
</dbReference>
<dbReference type="Proteomes" id="UP000010959">
    <property type="component" value="Unassembled WGS sequence"/>
</dbReference>
<sequence length="68" mass="7663">MNRLRGVHQHFDIAQPVVKDDLAILQAFASAECQQSGVAGSCPHQCDESRRCFRKSKFRIQGVEAFSR</sequence>
<evidence type="ECO:0000313" key="1">
    <source>
        <dbReference type="EMBL" id="ELP35048.1"/>
    </source>
</evidence>
<organism evidence="1 2">
    <name type="scientific">Rhodopirellula baltica SWK14</name>
    <dbReference type="NCBI Taxonomy" id="993516"/>
    <lineage>
        <taxon>Bacteria</taxon>
        <taxon>Pseudomonadati</taxon>
        <taxon>Planctomycetota</taxon>
        <taxon>Planctomycetia</taxon>
        <taxon>Pirellulales</taxon>
        <taxon>Pirellulaceae</taxon>
        <taxon>Rhodopirellula</taxon>
    </lineage>
</organism>
<accession>L7CM67</accession>
<dbReference type="PATRIC" id="fig|993516.3.peg.1102"/>
<comment type="caution">
    <text evidence="1">The sequence shown here is derived from an EMBL/GenBank/DDBJ whole genome shotgun (WGS) entry which is preliminary data.</text>
</comment>
<protein>
    <submittedName>
        <fullName evidence="1">Uncharacterized protein</fullName>
    </submittedName>
</protein>
<proteinExistence type="predicted"/>
<dbReference type="AlphaFoldDB" id="L7CM67"/>
<name>L7CM67_RHOBT</name>
<gene>
    <name evidence="1" type="ORF">RBSWK_01048</name>
</gene>